<feature type="domain" description="HD" evidence="1">
    <location>
        <begin position="52"/>
        <end position="169"/>
    </location>
</feature>
<dbReference type="KEGG" id="acae:HYG86_02750"/>
<dbReference type="Gene3D" id="1.10.3210.10">
    <property type="entry name" value="Hypothetical protein af1432"/>
    <property type="match status" value="1"/>
</dbReference>
<evidence type="ECO:0000313" key="3">
    <source>
        <dbReference type="Proteomes" id="UP000516160"/>
    </source>
</evidence>
<reference evidence="2 3" key="1">
    <citation type="submission" date="2020-07" db="EMBL/GenBank/DDBJ databases">
        <title>Alkalicella. sp. LB2 genome.</title>
        <authorList>
            <person name="Postec A."/>
            <person name="Quemeneur M."/>
        </authorList>
    </citation>
    <scope>NUCLEOTIDE SEQUENCE [LARGE SCALE GENOMIC DNA]</scope>
    <source>
        <strain evidence="2 3">LB2</strain>
    </source>
</reference>
<evidence type="ECO:0000259" key="1">
    <source>
        <dbReference type="Pfam" id="PF01966"/>
    </source>
</evidence>
<dbReference type="Pfam" id="PF01966">
    <property type="entry name" value="HD"/>
    <property type="match status" value="1"/>
</dbReference>
<dbReference type="Proteomes" id="UP000516160">
    <property type="component" value="Chromosome"/>
</dbReference>
<name>A0A7G9W4Z2_ALKCA</name>
<dbReference type="CDD" id="cd00077">
    <property type="entry name" value="HDc"/>
    <property type="match status" value="1"/>
</dbReference>
<proteinExistence type="predicted"/>
<dbReference type="SUPFAM" id="SSF109604">
    <property type="entry name" value="HD-domain/PDEase-like"/>
    <property type="match status" value="1"/>
</dbReference>
<sequence length="203" mass="23408">MLKRELFVQELYKLRDFPNENSTCDKILATFNIWAAKLDTSYLNTPTGIHGIGHANRVLFLSILLSELYNLSDKDKELIFTSAIFHDIGRINQDINAIHGELSYRKMHQLALLSPQSLGCEDDNVLKYIMENHCKSDKKIYNQTGQYSIRDGNRAVFLLKLFKDCDGLDRVRLGDLDINYLRNEKSKKLVDIAYLLLLHTKSP</sequence>
<dbReference type="AlphaFoldDB" id="A0A7G9W4Z2"/>
<organism evidence="2 3">
    <name type="scientific">Alkalicella caledoniensis</name>
    <dbReference type="NCBI Taxonomy" id="2731377"/>
    <lineage>
        <taxon>Bacteria</taxon>
        <taxon>Bacillati</taxon>
        <taxon>Bacillota</taxon>
        <taxon>Clostridia</taxon>
        <taxon>Eubacteriales</taxon>
        <taxon>Proteinivoracaceae</taxon>
        <taxon>Alkalicella</taxon>
    </lineage>
</organism>
<evidence type="ECO:0000313" key="2">
    <source>
        <dbReference type="EMBL" id="QNO13754.1"/>
    </source>
</evidence>
<dbReference type="RefSeq" id="WP_213167419.1">
    <property type="nucleotide sequence ID" value="NZ_CP058559.1"/>
</dbReference>
<dbReference type="EMBL" id="CP058559">
    <property type="protein sequence ID" value="QNO13754.1"/>
    <property type="molecule type" value="Genomic_DNA"/>
</dbReference>
<dbReference type="InterPro" id="IPR003607">
    <property type="entry name" value="HD/PDEase_dom"/>
</dbReference>
<accession>A0A7G9W4Z2</accession>
<gene>
    <name evidence="2" type="ORF">HYG86_02750</name>
</gene>
<dbReference type="InterPro" id="IPR006674">
    <property type="entry name" value="HD_domain"/>
</dbReference>
<keyword evidence="3" id="KW-1185">Reference proteome</keyword>
<protein>
    <submittedName>
        <fullName evidence="2">HD domain-containing protein</fullName>
    </submittedName>
</protein>